<evidence type="ECO:0000256" key="1">
    <source>
        <dbReference type="SAM" id="Phobius"/>
    </source>
</evidence>
<name>A0A183U3Z6_TOXCA</name>
<sequence>MSEVIMIVIMIVCVLRLPYLNGWITTISGILFDERRIPYHLLLSAFYHSGCHNVYFSLIVRYISLEVHREHSMEVEQLLQAWLSLTERLVNADAFNHSRHRLAQDCEEAKRFPALMKKIPRNEVKLAFPPILTPNTSVYCTKK</sequence>
<reference evidence="2 3" key="2">
    <citation type="submission" date="2018-11" db="EMBL/GenBank/DDBJ databases">
        <authorList>
            <consortium name="Pathogen Informatics"/>
        </authorList>
    </citation>
    <scope>NUCLEOTIDE SEQUENCE [LARGE SCALE GENOMIC DNA]</scope>
</reference>
<keyword evidence="3" id="KW-1185">Reference proteome</keyword>
<dbReference type="WBParaSite" id="TCNE_0000321601-mRNA-1">
    <property type="protein sequence ID" value="TCNE_0000321601-mRNA-1"/>
    <property type="gene ID" value="TCNE_0000321601"/>
</dbReference>
<gene>
    <name evidence="2" type="ORF">TCNE_LOCUS3216</name>
</gene>
<keyword evidence="1" id="KW-1133">Transmembrane helix</keyword>
<organism evidence="3 4">
    <name type="scientific">Toxocara canis</name>
    <name type="common">Canine roundworm</name>
    <dbReference type="NCBI Taxonomy" id="6265"/>
    <lineage>
        <taxon>Eukaryota</taxon>
        <taxon>Metazoa</taxon>
        <taxon>Ecdysozoa</taxon>
        <taxon>Nematoda</taxon>
        <taxon>Chromadorea</taxon>
        <taxon>Rhabditida</taxon>
        <taxon>Spirurina</taxon>
        <taxon>Ascaridomorpha</taxon>
        <taxon>Ascaridoidea</taxon>
        <taxon>Toxocaridae</taxon>
        <taxon>Toxocara</taxon>
    </lineage>
</organism>
<evidence type="ECO:0000313" key="4">
    <source>
        <dbReference type="WBParaSite" id="TCNE_0000321601-mRNA-1"/>
    </source>
</evidence>
<proteinExistence type="predicted"/>
<evidence type="ECO:0000313" key="3">
    <source>
        <dbReference type="Proteomes" id="UP000050794"/>
    </source>
</evidence>
<dbReference type="Proteomes" id="UP000050794">
    <property type="component" value="Unassembled WGS sequence"/>
</dbReference>
<protein>
    <submittedName>
        <fullName evidence="4">Ras-GEF domain-containing protein</fullName>
    </submittedName>
</protein>
<feature type="transmembrane region" description="Helical" evidence="1">
    <location>
        <begin position="6"/>
        <end position="32"/>
    </location>
</feature>
<evidence type="ECO:0000313" key="2">
    <source>
        <dbReference type="EMBL" id="VDM28933.1"/>
    </source>
</evidence>
<dbReference type="AlphaFoldDB" id="A0A183U3Z6"/>
<keyword evidence="1" id="KW-0812">Transmembrane</keyword>
<keyword evidence="1" id="KW-0472">Membrane</keyword>
<reference evidence="4" key="1">
    <citation type="submission" date="2016-06" db="UniProtKB">
        <authorList>
            <consortium name="WormBaseParasite"/>
        </authorList>
    </citation>
    <scope>IDENTIFICATION</scope>
</reference>
<dbReference type="EMBL" id="UYWY01003904">
    <property type="protein sequence ID" value="VDM28933.1"/>
    <property type="molecule type" value="Genomic_DNA"/>
</dbReference>
<accession>A0A183U3Z6</accession>